<dbReference type="PIRSF" id="PIRSF000883">
    <property type="entry name" value="Pesterase_MJ0912"/>
    <property type="match status" value="1"/>
</dbReference>
<sequence length="210" mass="23786">NLFGLVSCLEQFSSENVEQIYFLGDAVGYLPYGLEVIEELLKRKIPCIKGNHDAMALGILPLSEEKQDIYRLKPIPVRLKKEIDGNWPVKRELEVSKRRILMVHGRPSNPIEGYLYEDGTFSPEEASNFDVVAIGHTHRPYIRREKNVLWLNAGSCGLPRDHGNMASCIIYDTVLHSAEILRVAIDVEKLIASFPPGAVHEEVIECLHRK</sequence>
<dbReference type="EMBL" id="BARS01030413">
    <property type="protein sequence ID" value="GAG21528.1"/>
    <property type="molecule type" value="Genomic_DNA"/>
</dbReference>
<dbReference type="GO" id="GO:0005737">
    <property type="term" value="C:cytoplasm"/>
    <property type="evidence" value="ECO:0007669"/>
    <property type="project" value="TreeGrafter"/>
</dbReference>
<dbReference type="InterPro" id="IPR029052">
    <property type="entry name" value="Metallo-depent_PP-like"/>
</dbReference>
<accession>X0WAD6</accession>
<dbReference type="AlphaFoldDB" id="X0WAD6"/>
<gene>
    <name evidence="2" type="ORF">S01H1_47436</name>
</gene>
<dbReference type="InterPro" id="IPR050126">
    <property type="entry name" value="Ap4A_hydrolase"/>
</dbReference>
<evidence type="ECO:0000259" key="1">
    <source>
        <dbReference type="Pfam" id="PF12850"/>
    </source>
</evidence>
<name>X0WAD6_9ZZZZ</name>
<dbReference type="SUPFAM" id="SSF56300">
    <property type="entry name" value="Metallo-dependent phosphatases"/>
    <property type="match status" value="1"/>
</dbReference>
<dbReference type="Gene3D" id="3.60.21.10">
    <property type="match status" value="1"/>
</dbReference>
<feature type="non-terminal residue" evidence="2">
    <location>
        <position position="1"/>
    </location>
</feature>
<dbReference type="InterPro" id="IPR011152">
    <property type="entry name" value="Pesterase_MJ0912"/>
</dbReference>
<feature type="domain" description="Calcineurin-like phosphoesterase" evidence="1">
    <location>
        <begin position="7"/>
        <end position="172"/>
    </location>
</feature>
<dbReference type="Pfam" id="PF12850">
    <property type="entry name" value="Metallophos_2"/>
    <property type="match status" value="1"/>
</dbReference>
<reference evidence="2" key="1">
    <citation type="journal article" date="2014" name="Front. Microbiol.">
        <title>High frequency of phylogenetically diverse reductive dehalogenase-homologous genes in deep subseafloor sedimentary metagenomes.</title>
        <authorList>
            <person name="Kawai M."/>
            <person name="Futagami T."/>
            <person name="Toyoda A."/>
            <person name="Takaki Y."/>
            <person name="Nishi S."/>
            <person name="Hori S."/>
            <person name="Arai W."/>
            <person name="Tsubouchi T."/>
            <person name="Morono Y."/>
            <person name="Uchiyama I."/>
            <person name="Ito T."/>
            <person name="Fujiyama A."/>
            <person name="Inagaki F."/>
            <person name="Takami H."/>
        </authorList>
    </citation>
    <scope>NUCLEOTIDE SEQUENCE</scope>
    <source>
        <strain evidence="2">Expedition CK06-06</strain>
    </source>
</reference>
<evidence type="ECO:0000313" key="2">
    <source>
        <dbReference type="EMBL" id="GAG21528.1"/>
    </source>
</evidence>
<dbReference type="PANTHER" id="PTHR42850">
    <property type="entry name" value="METALLOPHOSPHOESTERASE"/>
    <property type="match status" value="1"/>
</dbReference>
<dbReference type="InterPro" id="IPR024654">
    <property type="entry name" value="Calcineurin-like_PHP_lpxH"/>
</dbReference>
<comment type="caution">
    <text evidence="2">The sequence shown here is derived from an EMBL/GenBank/DDBJ whole genome shotgun (WGS) entry which is preliminary data.</text>
</comment>
<protein>
    <recommendedName>
        <fullName evidence="1">Calcineurin-like phosphoesterase domain-containing protein</fullName>
    </recommendedName>
</protein>
<organism evidence="2">
    <name type="scientific">marine sediment metagenome</name>
    <dbReference type="NCBI Taxonomy" id="412755"/>
    <lineage>
        <taxon>unclassified sequences</taxon>
        <taxon>metagenomes</taxon>
        <taxon>ecological metagenomes</taxon>
    </lineage>
</organism>
<dbReference type="PANTHER" id="PTHR42850:SF2">
    <property type="entry name" value="BLL5683 PROTEIN"/>
    <property type="match status" value="1"/>
</dbReference>
<proteinExistence type="predicted"/>
<dbReference type="GO" id="GO:0016791">
    <property type="term" value="F:phosphatase activity"/>
    <property type="evidence" value="ECO:0007669"/>
    <property type="project" value="TreeGrafter"/>
</dbReference>